<dbReference type="PROSITE" id="PS51645">
    <property type="entry name" value="PHR_CRY_ALPHA_BETA"/>
    <property type="match status" value="1"/>
</dbReference>
<dbReference type="GO" id="GO:0003677">
    <property type="term" value="F:DNA binding"/>
    <property type="evidence" value="ECO:0007669"/>
    <property type="project" value="TreeGrafter"/>
</dbReference>
<dbReference type="PRINTS" id="PR00147">
    <property type="entry name" value="DNAPHOTLYASE"/>
</dbReference>
<feature type="binding site" evidence="8">
    <location>
        <position position="274"/>
    </location>
    <ligand>
        <name>FAD</name>
        <dbReference type="ChEBI" id="CHEBI:57692"/>
    </ligand>
</feature>
<dbReference type="PANTHER" id="PTHR11455:SF9">
    <property type="entry name" value="CRYPTOCHROME CIRCADIAN CLOCK 5 ISOFORM X1"/>
    <property type="match status" value="1"/>
</dbReference>
<evidence type="ECO:0000256" key="10">
    <source>
        <dbReference type="RuleBase" id="RU004182"/>
    </source>
</evidence>
<evidence type="ECO:0000256" key="5">
    <source>
        <dbReference type="ARBA" id="ARBA00022827"/>
    </source>
</evidence>
<dbReference type="InterPro" id="IPR005101">
    <property type="entry name" value="Cryptochr/Photolyase_FAD-bd"/>
</dbReference>
<feature type="site" description="Electron transfer via tryptophanyl radical" evidence="9">
    <location>
        <position position="362"/>
    </location>
</feature>
<sequence>MRAMVWFRRDLRIADNAALFHACQSADDGVVGVFAICPEQWSQHDDAPAKVQFWIQNVACLSQSLGKINIPLLIVPTPRFDELPSEITSLAAKHECDALYFNREYEVNESERDDAVAKAADKLGITTHRFHDRVIVPPDSIETQEGKFYTVFTPYRRVWDERVAGETELLASPKKQSKTDIPSDSVPTQIDGFDFSDCDSDLWPPGEDEAKRRLKAFEDHMGQYDEQRDIPSVAGTSRLSPYLAAGVISPRQCLATALNVCGGNLEKNDGAKTWVSELTWRDFYTAVLVGFPRVSKHRPFKLKTDAIRWRDDESDFNAWCAGQTGYPIVDAGMRQLNQTGWMHNRLRMVVAMFLTKHLLIDWRWGERHFMNLLIDGDLAANNGGWQWSASTGTDSVPYFRIFNPFSQSKRFDPDGDYIKEFCPELKDVPASALHDQKKLRKALKDIDIDYPDFVVDYSKGRQRALDEFKRI</sequence>
<feature type="binding site" evidence="8">
    <location>
        <begin position="236"/>
        <end position="240"/>
    </location>
    <ligand>
        <name>FAD</name>
        <dbReference type="ChEBI" id="CHEBI:57692"/>
    </ligand>
</feature>
<dbReference type="SUPFAM" id="SSF52425">
    <property type="entry name" value="Cryptochrome/photolyase, N-terminal domain"/>
    <property type="match status" value="1"/>
</dbReference>
<dbReference type="GO" id="GO:0000719">
    <property type="term" value="P:photoreactive repair"/>
    <property type="evidence" value="ECO:0007669"/>
    <property type="project" value="UniProtKB-ARBA"/>
</dbReference>
<dbReference type="Gene3D" id="1.10.579.10">
    <property type="entry name" value="DNA Cyclobutane Dipyrimidine Photolyase, subunit A, domain 3"/>
    <property type="match status" value="1"/>
</dbReference>
<evidence type="ECO:0000256" key="8">
    <source>
        <dbReference type="PIRSR" id="PIRSR602081-1"/>
    </source>
</evidence>
<name>A0A5C6B838_9BACT</name>
<keyword evidence="5 8" id="KW-0274">FAD</keyword>
<evidence type="ECO:0000256" key="3">
    <source>
        <dbReference type="ARBA" id="ARBA00014046"/>
    </source>
</evidence>
<dbReference type="NCBIfam" id="NF007955">
    <property type="entry name" value="PRK10674.1"/>
    <property type="match status" value="1"/>
</dbReference>
<dbReference type="PROSITE" id="PS00394">
    <property type="entry name" value="DNA_PHOTOLYASES_1_1"/>
    <property type="match status" value="1"/>
</dbReference>
<accession>A0A5C6B838</accession>
<feature type="binding site" evidence="8">
    <location>
        <position position="224"/>
    </location>
    <ligand>
        <name>FAD</name>
        <dbReference type="ChEBI" id="CHEBI:57692"/>
    </ligand>
</feature>
<dbReference type="InterPro" id="IPR036134">
    <property type="entry name" value="Crypto/Photolyase_FAD-like_sf"/>
</dbReference>
<keyword evidence="13" id="KW-1185">Reference proteome</keyword>
<reference evidence="12 13" key="1">
    <citation type="submission" date="2019-02" db="EMBL/GenBank/DDBJ databases">
        <title>Deep-cultivation of Planctomycetes and their phenomic and genomic characterization uncovers novel biology.</title>
        <authorList>
            <person name="Wiegand S."/>
            <person name="Jogler M."/>
            <person name="Boedeker C."/>
            <person name="Pinto D."/>
            <person name="Vollmers J."/>
            <person name="Rivas-Marin E."/>
            <person name="Kohn T."/>
            <person name="Peeters S.H."/>
            <person name="Heuer A."/>
            <person name="Rast P."/>
            <person name="Oberbeckmann S."/>
            <person name="Bunk B."/>
            <person name="Jeske O."/>
            <person name="Meyerdierks A."/>
            <person name="Storesund J.E."/>
            <person name="Kallscheuer N."/>
            <person name="Luecker S."/>
            <person name="Lage O.M."/>
            <person name="Pohl T."/>
            <person name="Merkel B.J."/>
            <person name="Hornburger P."/>
            <person name="Mueller R.-W."/>
            <person name="Bruemmer F."/>
            <person name="Labrenz M."/>
            <person name="Spormann A.M."/>
            <person name="Op Den Camp H."/>
            <person name="Overmann J."/>
            <person name="Amann R."/>
            <person name="Jetten M.S.M."/>
            <person name="Mascher T."/>
            <person name="Medema M.H."/>
            <person name="Devos D.P."/>
            <person name="Kaster A.-K."/>
            <person name="Ovreas L."/>
            <person name="Rohde M."/>
            <person name="Galperin M.Y."/>
            <person name="Jogler C."/>
        </authorList>
    </citation>
    <scope>NUCLEOTIDE SEQUENCE [LARGE SCALE GENOMIC DNA]</scope>
    <source>
        <strain evidence="12 13">Pla52n</strain>
    </source>
</reference>
<feature type="binding site" evidence="8">
    <location>
        <begin position="375"/>
        <end position="377"/>
    </location>
    <ligand>
        <name>FAD</name>
        <dbReference type="ChEBI" id="CHEBI:57692"/>
    </ligand>
</feature>
<dbReference type="GO" id="GO:0003904">
    <property type="term" value="F:deoxyribodipyrimidine photo-lyase activity"/>
    <property type="evidence" value="ECO:0007669"/>
    <property type="project" value="UniProtKB-EC"/>
</dbReference>
<organism evidence="12 13">
    <name type="scientific">Stieleria varia</name>
    <dbReference type="NCBI Taxonomy" id="2528005"/>
    <lineage>
        <taxon>Bacteria</taxon>
        <taxon>Pseudomonadati</taxon>
        <taxon>Planctomycetota</taxon>
        <taxon>Planctomycetia</taxon>
        <taxon>Pirellulales</taxon>
        <taxon>Pirellulaceae</taxon>
        <taxon>Stieleria</taxon>
    </lineage>
</organism>
<comment type="cofactor">
    <cofactor evidence="8">
        <name>FAD</name>
        <dbReference type="ChEBI" id="CHEBI:57692"/>
    </cofactor>
    <text evidence="8">Binds 1 FAD per subunit.</text>
</comment>
<dbReference type="InterPro" id="IPR002081">
    <property type="entry name" value="Cryptochrome/DNA_photolyase_1"/>
</dbReference>
<dbReference type="InterPro" id="IPR014729">
    <property type="entry name" value="Rossmann-like_a/b/a_fold"/>
</dbReference>
<dbReference type="InterPro" id="IPR006050">
    <property type="entry name" value="DNA_photolyase_N"/>
</dbReference>
<dbReference type="EMBL" id="SJPN01000001">
    <property type="protein sequence ID" value="TWU08128.1"/>
    <property type="molecule type" value="Genomic_DNA"/>
</dbReference>
<dbReference type="InterPro" id="IPR018394">
    <property type="entry name" value="DNA_photolyase_1_CS_C"/>
</dbReference>
<keyword evidence="6 10" id="KW-0157">Chromophore</keyword>
<evidence type="ECO:0000256" key="7">
    <source>
        <dbReference type="ARBA" id="ARBA00033999"/>
    </source>
</evidence>
<dbReference type="FunFam" id="1.10.579.10:FF:000003">
    <property type="entry name" value="Deoxyribodipyrimidine photo-lyase"/>
    <property type="match status" value="1"/>
</dbReference>
<comment type="caution">
    <text evidence="12">The sequence shown here is derived from an EMBL/GenBank/DDBJ whole genome shotgun (WGS) entry which is preliminary data.</text>
</comment>
<feature type="site" description="Electron transfer via tryptophanyl radical" evidence="9">
    <location>
        <position position="385"/>
    </location>
</feature>
<feature type="domain" description="Photolyase/cryptochrome alpha/beta" evidence="11">
    <location>
        <begin position="1"/>
        <end position="135"/>
    </location>
</feature>
<dbReference type="EC" id="4.1.99.3" evidence="2"/>
<dbReference type="PANTHER" id="PTHR11455">
    <property type="entry name" value="CRYPTOCHROME"/>
    <property type="match status" value="1"/>
</dbReference>
<evidence type="ECO:0000259" key="11">
    <source>
        <dbReference type="PROSITE" id="PS51645"/>
    </source>
</evidence>
<dbReference type="GO" id="GO:0071949">
    <property type="term" value="F:FAD binding"/>
    <property type="evidence" value="ECO:0007669"/>
    <property type="project" value="TreeGrafter"/>
</dbReference>
<dbReference type="Gene3D" id="3.40.50.620">
    <property type="entry name" value="HUPs"/>
    <property type="match status" value="1"/>
</dbReference>
<evidence type="ECO:0000256" key="4">
    <source>
        <dbReference type="ARBA" id="ARBA00022630"/>
    </source>
</evidence>
<dbReference type="Pfam" id="PF03441">
    <property type="entry name" value="FAD_binding_7"/>
    <property type="match status" value="1"/>
</dbReference>
<dbReference type="Proteomes" id="UP000320176">
    <property type="component" value="Unassembled WGS sequence"/>
</dbReference>
<evidence type="ECO:0000256" key="6">
    <source>
        <dbReference type="ARBA" id="ARBA00022991"/>
    </source>
</evidence>
<comment type="catalytic activity">
    <reaction evidence="7">
        <text>cyclobutadipyrimidine (in DNA) = 2 pyrimidine residues (in DNA).</text>
        <dbReference type="EC" id="4.1.99.3"/>
    </reaction>
</comment>
<evidence type="ECO:0000313" key="13">
    <source>
        <dbReference type="Proteomes" id="UP000320176"/>
    </source>
</evidence>
<evidence type="ECO:0000256" key="9">
    <source>
        <dbReference type="PIRSR" id="PIRSR602081-2"/>
    </source>
</evidence>
<dbReference type="SUPFAM" id="SSF48173">
    <property type="entry name" value="Cryptochrome/photolyase FAD-binding domain"/>
    <property type="match status" value="1"/>
</dbReference>
<protein>
    <recommendedName>
        <fullName evidence="3">Deoxyribodipyrimidine photo-lyase</fullName>
        <ecNumber evidence="2">4.1.99.3</ecNumber>
    </recommendedName>
</protein>
<gene>
    <name evidence="12" type="primary">phrB</name>
    <name evidence="12" type="ORF">Pla52n_07100</name>
</gene>
<feature type="site" description="Electron transfer via tryptophanyl radical" evidence="9">
    <location>
        <position position="309"/>
    </location>
</feature>
<dbReference type="Pfam" id="PF00875">
    <property type="entry name" value="DNA_photolyase"/>
    <property type="match status" value="1"/>
</dbReference>
<keyword evidence="4 8" id="KW-0285">Flavoprotein</keyword>
<feature type="binding site" evidence="8">
    <location>
        <begin position="277"/>
        <end position="284"/>
    </location>
    <ligand>
        <name>FAD</name>
        <dbReference type="ChEBI" id="CHEBI:57692"/>
    </ligand>
</feature>
<dbReference type="GO" id="GO:0009416">
    <property type="term" value="P:response to light stimulus"/>
    <property type="evidence" value="ECO:0007669"/>
    <property type="project" value="TreeGrafter"/>
</dbReference>
<comment type="similarity">
    <text evidence="10">Belongs to the DNA photolyase family.</text>
</comment>
<dbReference type="AlphaFoldDB" id="A0A5C6B838"/>
<proteinExistence type="inferred from homology"/>
<keyword evidence="12" id="KW-0456">Lyase</keyword>
<dbReference type="OrthoDB" id="9772484at2"/>
<evidence type="ECO:0000256" key="2">
    <source>
        <dbReference type="ARBA" id="ARBA00013149"/>
    </source>
</evidence>
<dbReference type="Gene3D" id="1.25.40.80">
    <property type="match status" value="1"/>
</dbReference>
<comment type="cofactor">
    <cofactor evidence="1">
        <name>(6R)-5,10-methylene-5,6,7,8-tetrahydrofolate</name>
        <dbReference type="ChEBI" id="CHEBI:15636"/>
    </cofactor>
</comment>
<evidence type="ECO:0000256" key="1">
    <source>
        <dbReference type="ARBA" id="ARBA00001932"/>
    </source>
</evidence>
<evidence type="ECO:0000313" key="12">
    <source>
        <dbReference type="EMBL" id="TWU08128.1"/>
    </source>
</evidence>
<dbReference type="InterPro" id="IPR036155">
    <property type="entry name" value="Crypto/Photolyase_N_sf"/>
</dbReference>